<dbReference type="PROSITE" id="PS50811">
    <property type="entry name" value="WRKY"/>
    <property type="match status" value="1"/>
</dbReference>
<dbReference type="SMART" id="SM00774">
    <property type="entry name" value="WRKY"/>
    <property type="match status" value="1"/>
</dbReference>
<dbReference type="GO" id="GO:0003700">
    <property type="term" value="F:DNA-binding transcription factor activity"/>
    <property type="evidence" value="ECO:0007669"/>
    <property type="project" value="InterPro"/>
</dbReference>
<protein>
    <recommendedName>
        <fullName evidence="2">WRKY domain-containing protein</fullName>
    </recommendedName>
</protein>
<reference evidence="3 4" key="1">
    <citation type="submission" date="2020-08" db="EMBL/GenBank/DDBJ databases">
        <title>Plant Genome Project.</title>
        <authorList>
            <person name="Zhang R.-G."/>
        </authorList>
    </citation>
    <scope>NUCLEOTIDE SEQUENCE [LARGE SCALE GENOMIC DNA]</scope>
    <source>
        <tissue evidence="3">Rhizome</tissue>
    </source>
</reference>
<evidence type="ECO:0000313" key="3">
    <source>
        <dbReference type="EMBL" id="KAG6483970.1"/>
    </source>
</evidence>
<organism evidence="3 4">
    <name type="scientific">Zingiber officinale</name>
    <name type="common">Ginger</name>
    <name type="synonym">Amomum zingiber</name>
    <dbReference type="NCBI Taxonomy" id="94328"/>
    <lineage>
        <taxon>Eukaryota</taxon>
        <taxon>Viridiplantae</taxon>
        <taxon>Streptophyta</taxon>
        <taxon>Embryophyta</taxon>
        <taxon>Tracheophyta</taxon>
        <taxon>Spermatophyta</taxon>
        <taxon>Magnoliopsida</taxon>
        <taxon>Liliopsida</taxon>
        <taxon>Zingiberales</taxon>
        <taxon>Zingiberaceae</taxon>
        <taxon>Zingiber</taxon>
    </lineage>
</organism>
<dbReference type="EMBL" id="JACMSC010000016">
    <property type="protein sequence ID" value="KAG6483970.1"/>
    <property type="molecule type" value="Genomic_DNA"/>
</dbReference>
<evidence type="ECO:0000259" key="2">
    <source>
        <dbReference type="PROSITE" id="PS50811"/>
    </source>
</evidence>
<dbReference type="PANTHER" id="PTHR31221:SF378">
    <property type="entry name" value="WRKY TRANSCRIPTION FACTOR 23-RELATED"/>
    <property type="match status" value="1"/>
</dbReference>
<evidence type="ECO:0000313" key="4">
    <source>
        <dbReference type="Proteomes" id="UP000734854"/>
    </source>
</evidence>
<sequence>MTEKREEEMEASSTAAEAAILPPFSSQTPSVFPFVGGFFDAADDGGEKDSLGFLELLGLRDLHHPPPSFLFDHLPQRTPGADPPPDGGNIPATPSSISTSSSAEAAAAAGAAAIKPSTSSAEAAGDEGSEQQRKSGKTGKEESGKKKGQKRQREPRFAFKTMSEVDHLEDGYRWRKYGQKAVKNSPYPRSYYRCTSATCGVKKRVERSSEDPAVVVTTYEGQHTHPSPVLPRGHAHQSLLIPPPPDPLLRPPPLGFSVLPPKGLHLQLLGSYLPLAPAPAPPLNFFPTAAAPRPLPPLTPNSMITNRTAAEGASSRDHGLLQDLIPPEIRKNEQL</sequence>
<gene>
    <name evidence="3" type="ORF">ZIOFF_060763</name>
</gene>
<proteinExistence type="predicted"/>
<dbReference type="GO" id="GO:0043565">
    <property type="term" value="F:sequence-specific DNA binding"/>
    <property type="evidence" value="ECO:0007669"/>
    <property type="project" value="InterPro"/>
</dbReference>
<comment type="caution">
    <text evidence="3">The sequence shown here is derived from an EMBL/GenBank/DDBJ whole genome shotgun (WGS) entry which is preliminary data.</text>
</comment>
<dbReference type="Proteomes" id="UP000734854">
    <property type="component" value="Unassembled WGS sequence"/>
</dbReference>
<accession>A0A8J5FBW8</accession>
<feature type="region of interest" description="Disordered" evidence="1">
    <location>
        <begin position="64"/>
        <end position="158"/>
    </location>
</feature>
<feature type="domain" description="WRKY" evidence="2">
    <location>
        <begin position="163"/>
        <end position="228"/>
    </location>
</feature>
<feature type="region of interest" description="Disordered" evidence="1">
    <location>
        <begin position="309"/>
        <end position="335"/>
    </location>
</feature>
<dbReference type="Pfam" id="PF03106">
    <property type="entry name" value="WRKY"/>
    <property type="match status" value="1"/>
</dbReference>
<dbReference type="InterPro" id="IPR003657">
    <property type="entry name" value="WRKY_dom"/>
</dbReference>
<feature type="compositionally biased region" description="Basic and acidic residues" evidence="1">
    <location>
        <begin position="130"/>
        <end position="158"/>
    </location>
</feature>
<feature type="region of interest" description="Disordered" evidence="1">
    <location>
        <begin position="1"/>
        <end position="25"/>
    </location>
</feature>
<dbReference type="PANTHER" id="PTHR31221">
    <property type="entry name" value="WRKY TRANSCRIPTION FACTOR PROTEIN 1-RELATED"/>
    <property type="match status" value="1"/>
</dbReference>
<dbReference type="OrthoDB" id="1927637at2759"/>
<dbReference type="InterPro" id="IPR044810">
    <property type="entry name" value="WRKY_plant"/>
</dbReference>
<dbReference type="AlphaFoldDB" id="A0A8J5FBW8"/>
<feature type="compositionally biased region" description="Low complexity" evidence="1">
    <location>
        <begin position="90"/>
        <end position="119"/>
    </location>
</feature>
<name>A0A8J5FBW8_ZINOF</name>
<keyword evidence="4" id="KW-1185">Reference proteome</keyword>
<dbReference type="FunFam" id="2.20.25.80:FF:000003">
    <property type="entry name" value="WRKY transcription factor 57"/>
    <property type="match status" value="1"/>
</dbReference>
<evidence type="ECO:0000256" key="1">
    <source>
        <dbReference type="SAM" id="MobiDB-lite"/>
    </source>
</evidence>